<keyword evidence="2" id="KW-0238">DNA-binding</keyword>
<evidence type="ECO:0000256" key="1">
    <source>
        <dbReference type="ARBA" id="ARBA00023015"/>
    </source>
</evidence>
<dbReference type="PROSITE" id="PS50995">
    <property type="entry name" value="HTH_MARR_2"/>
    <property type="match status" value="1"/>
</dbReference>
<evidence type="ECO:0000259" key="4">
    <source>
        <dbReference type="PROSITE" id="PS50995"/>
    </source>
</evidence>
<proteinExistence type="predicted"/>
<dbReference type="EMBL" id="JALZ01000003">
    <property type="protein sequence ID" value="ETX15765.1"/>
    <property type="molecule type" value="Genomic_DNA"/>
</dbReference>
<keyword evidence="3" id="KW-0804">Transcription</keyword>
<keyword evidence="1" id="KW-0805">Transcription regulation</keyword>
<keyword evidence="6" id="KW-1185">Reference proteome</keyword>
<reference evidence="5 6" key="1">
    <citation type="submission" date="2014-01" db="EMBL/GenBank/DDBJ databases">
        <title>Roseivivax halodurans JCM 10272 Genome Sequencing.</title>
        <authorList>
            <person name="Lai Q."/>
            <person name="Li G."/>
            <person name="Shao Z."/>
        </authorList>
    </citation>
    <scope>NUCLEOTIDE SEQUENCE [LARGE SCALE GENOMIC DNA]</scope>
    <source>
        <strain evidence="5 6">JCM 10272</strain>
    </source>
</reference>
<protein>
    <submittedName>
        <fullName evidence="5">MarR family transcriptional regulator</fullName>
    </submittedName>
</protein>
<dbReference type="PATRIC" id="fig|1449350.3.peg.873"/>
<dbReference type="Gene3D" id="1.10.10.10">
    <property type="entry name" value="Winged helix-like DNA-binding domain superfamily/Winged helix DNA-binding domain"/>
    <property type="match status" value="1"/>
</dbReference>
<gene>
    <name evidence="5" type="ORF">OCH239_11310</name>
</gene>
<dbReference type="Proteomes" id="UP000022447">
    <property type="component" value="Unassembled WGS sequence"/>
</dbReference>
<dbReference type="InterPro" id="IPR036390">
    <property type="entry name" value="WH_DNA-bd_sf"/>
</dbReference>
<dbReference type="SMART" id="SM00347">
    <property type="entry name" value="HTH_MARR"/>
    <property type="match status" value="1"/>
</dbReference>
<dbReference type="PANTHER" id="PTHR42756:SF1">
    <property type="entry name" value="TRANSCRIPTIONAL REPRESSOR OF EMRAB OPERON"/>
    <property type="match status" value="1"/>
</dbReference>
<dbReference type="GO" id="GO:0003700">
    <property type="term" value="F:DNA-binding transcription factor activity"/>
    <property type="evidence" value="ECO:0007669"/>
    <property type="project" value="InterPro"/>
</dbReference>
<dbReference type="InterPro" id="IPR000835">
    <property type="entry name" value="HTH_MarR-typ"/>
</dbReference>
<name>X7EIQ2_9RHOB</name>
<dbReference type="Pfam" id="PF12802">
    <property type="entry name" value="MarR_2"/>
    <property type="match status" value="1"/>
</dbReference>
<evidence type="ECO:0000256" key="2">
    <source>
        <dbReference type="ARBA" id="ARBA00023125"/>
    </source>
</evidence>
<dbReference type="RefSeq" id="WP_037259525.1">
    <property type="nucleotide sequence ID" value="NZ_JALZ01000003.1"/>
</dbReference>
<dbReference type="PRINTS" id="PR00598">
    <property type="entry name" value="HTHMARR"/>
</dbReference>
<evidence type="ECO:0000313" key="6">
    <source>
        <dbReference type="Proteomes" id="UP000022447"/>
    </source>
</evidence>
<dbReference type="eggNOG" id="COG1846">
    <property type="taxonomic scope" value="Bacteria"/>
</dbReference>
<evidence type="ECO:0000313" key="5">
    <source>
        <dbReference type="EMBL" id="ETX15765.1"/>
    </source>
</evidence>
<feature type="domain" description="HTH marR-type" evidence="4">
    <location>
        <begin position="19"/>
        <end position="151"/>
    </location>
</feature>
<dbReference type="OrthoDB" id="8077146at2"/>
<accession>X7EIQ2</accession>
<comment type="caution">
    <text evidence="5">The sequence shown here is derived from an EMBL/GenBank/DDBJ whole genome shotgun (WGS) entry which is preliminary data.</text>
</comment>
<sequence length="155" mass="17302">MNRTADQDIGEAVDDAVLRRFLGHHLRRASNFVQSDLARSLKDVDLRMITMSVLTVIVEHRGLRQSQLADALQIERPNLVSILDELEDRKLVERTRVPTDRRAYALTPTAAGEALAAKASQAVRAHEDRVFARLSASERSSLQDLLMKVYPGAEG</sequence>
<evidence type="ECO:0000256" key="3">
    <source>
        <dbReference type="ARBA" id="ARBA00023163"/>
    </source>
</evidence>
<dbReference type="SUPFAM" id="SSF46785">
    <property type="entry name" value="Winged helix' DNA-binding domain"/>
    <property type="match status" value="1"/>
</dbReference>
<dbReference type="PANTHER" id="PTHR42756">
    <property type="entry name" value="TRANSCRIPTIONAL REGULATOR, MARR"/>
    <property type="match status" value="1"/>
</dbReference>
<dbReference type="InterPro" id="IPR036388">
    <property type="entry name" value="WH-like_DNA-bd_sf"/>
</dbReference>
<dbReference type="AlphaFoldDB" id="X7EIQ2"/>
<dbReference type="GO" id="GO:0003677">
    <property type="term" value="F:DNA binding"/>
    <property type="evidence" value="ECO:0007669"/>
    <property type="project" value="UniProtKB-KW"/>
</dbReference>
<organism evidence="5 6">
    <name type="scientific">Roseivivax halodurans JCM 10272</name>
    <dbReference type="NCBI Taxonomy" id="1449350"/>
    <lineage>
        <taxon>Bacteria</taxon>
        <taxon>Pseudomonadati</taxon>
        <taxon>Pseudomonadota</taxon>
        <taxon>Alphaproteobacteria</taxon>
        <taxon>Rhodobacterales</taxon>
        <taxon>Roseobacteraceae</taxon>
        <taxon>Roseivivax</taxon>
    </lineage>
</organism>
<dbReference type="STRING" id="1449350.OCH239_11310"/>